<dbReference type="SUPFAM" id="SSF52058">
    <property type="entry name" value="L domain-like"/>
    <property type="match status" value="1"/>
</dbReference>
<evidence type="ECO:0000313" key="2">
    <source>
        <dbReference type="Proteomes" id="UP001221686"/>
    </source>
</evidence>
<gene>
    <name evidence="1" type="ORF">POL25_14440</name>
</gene>
<dbReference type="Proteomes" id="UP001221686">
    <property type="component" value="Unassembled WGS sequence"/>
</dbReference>
<dbReference type="PROSITE" id="PS51257">
    <property type="entry name" value="PROKAR_LIPOPROTEIN"/>
    <property type="match status" value="1"/>
</dbReference>
<dbReference type="EMBL" id="JAQNDL010000001">
    <property type="protein sequence ID" value="MDC0718102.1"/>
    <property type="molecule type" value="Genomic_DNA"/>
</dbReference>
<dbReference type="InterPro" id="IPR032675">
    <property type="entry name" value="LRR_dom_sf"/>
</dbReference>
<comment type="caution">
    <text evidence="1">The sequence shown here is derived from an EMBL/GenBank/DDBJ whole genome shotgun (WGS) entry which is preliminary data.</text>
</comment>
<evidence type="ECO:0008006" key="3">
    <source>
        <dbReference type="Google" id="ProtNLM"/>
    </source>
</evidence>
<proteinExistence type="predicted"/>
<dbReference type="Gene3D" id="3.80.10.10">
    <property type="entry name" value="Ribonuclease Inhibitor"/>
    <property type="match status" value="1"/>
</dbReference>
<evidence type="ECO:0000313" key="1">
    <source>
        <dbReference type="EMBL" id="MDC0718102.1"/>
    </source>
</evidence>
<name>A0ABT5DWW0_9BACT</name>
<organism evidence="1 2">
    <name type="scientific">Nannocystis bainbridge</name>
    <dbReference type="NCBI Taxonomy" id="2995303"/>
    <lineage>
        <taxon>Bacteria</taxon>
        <taxon>Pseudomonadati</taxon>
        <taxon>Myxococcota</taxon>
        <taxon>Polyangia</taxon>
        <taxon>Nannocystales</taxon>
        <taxon>Nannocystaceae</taxon>
        <taxon>Nannocystis</taxon>
    </lineage>
</organism>
<reference evidence="1 2" key="1">
    <citation type="submission" date="2022-11" db="EMBL/GenBank/DDBJ databases">
        <title>Minimal conservation of predation-associated metabolite biosynthetic gene clusters underscores biosynthetic potential of Myxococcota including descriptions for ten novel species: Archangium lansinium sp. nov., Myxococcus landrumus sp. nov., Nannocystis bai.</title>
        <authorList>
            <person name="Ahearne A."/>
            <person name="Stevens C."/>
            <person name="Dowd S."/>
        </authorList>
    </citation>
    <scope>NUCLEOTIDE SEQUENCE [LARGE SCALE GENOMIC DNA]</scope>
    <source>
        <strain evidence="1 2">BB15-2</strain>
    </source>
</reference>
<accession>A0ABT5DWW0</accession>
<dbReference type="RefSeq" id="WP_272086582.1">
    <property type="nucleotide sequence ID" value="NZ_JAQNDL010000001.1"/>
</dbReference>
<sequence length="534" mass="56791">MGRARALVGGLAVLLACTPDPGRAIAGPLGQVVLDPTDPPHDAADVEPGLAMSFDPPRALLYRCKQPAPVDSGYRFELDGASVDPRITSLAGGDLPRAGDIIHLDLRSDSRSPLFAPDEPVARGSASMVLGQPGLYSYFTVSAHPDALELAYDGGARHLVHLQAEDLPGRPTATLRQLRGLSLGTWSDDVAAALARLDGAGLVLDYTLADGQHAPNLRLPPRLHGLRLGVALGDFLGLLRGEITADGPLVLADLADLGQLRYLHLDVTQIASGGPSWVDAADLARLATLEHLRIDASLPVHDLERLRDLTRLRVLDLSGRRQLTDLGFVPGLPALRRLDVGRTGVTSLAPLAGHPQLVELLADGSPIAGLPMPPPPALRTLGVMATGLDDAIVEEFAALAPAVDVHHRWDQKLADVGACATRIVVRAGGVCHRRPAFERVFFVHEDPAAVRELLPLLRLDESLSDTSCMCCGALTIELHRDAGLLAAVSLHHGKTLRWYGWPGDGRLADPAPLCAWLTRHGAPDVCSERQDGDE</sequence>
<protein>
    <recommendedName>
        <fullName evidence="3">Leucine-rich repeat domain-containing protein</fullName>
    </recommendedName>
</protein>
<keyword evidence="2" id="KW-1185">Reference proteome</keyword>